<dbReference type="GO" id="GO:0006974">
    <property type="term" value="P:DNA damage response"/>
    <property type="evidence" value="ECO:0007669"/>
    <property type="project" value="InterPro"/>
</dbReference>
<dbReference type="Proteomes" id="UP000308652">
    <property type="component" value="Unassembled WGS sequence"/>
</dbReference>
<evidence type="ECO:0000313" key="2">
    <source>
        <dbReference type="EMBL" id="TFK42720.1"/>
    </source>
</evidence>
<dbReference type="AlphaFoldDB" id="A0A5C3MBZ9"/>
<organism evidence="2 3">
    <name type="scientific">Crucibulum laeve</name>
    <dbReference type="NCBI Taxonomy" id="68775"/>
    <lineage>
        <taxon>Eukaryota</taxon>
        <taxon>Fungi</taxon>
        <taxon>Dikarya</taxon>
        <taxon>Basidiomycota</taxon>
        <taxon>Agaricomycotina</taxon>
        <taxon>Agaricomycetes</taxon>
        <taxon>Agaricomycetidae</taxon>
        <taxon>Agaricales</taxon>
        <taxon>Agaricineae</taxon>
        <taxon>Nidulariaceae</taxon>
        <taxon>Crucibulum</taxon>
    </lineage>
</organism>
<dbReference type="GO" id="GO:0006631">
    <property type="term" value="P:fatty acid metabolic process"/>
    <property type="evidence" value="ECO:0007669"/>
    <property type="project" value="TreeGrafter"/>
</dbReference>
<dbReference type="PANTHER" id="PTHR21052">
    <property type="entry name" value="SPERMATOGENESIS ASSOCIATED 11-RELATED"/>
    <property type="match status" value="1"/>
</dbReference>
<dbReference type="PANTHER" id="PTHR21052:SF0">
    <property type="entry name" value="ALPHA-KETOGLUTARATE-DEPENDENT DIOXYGENASE ALKB HOMOLOG 7, MITOCHONDRIAL"/>
    <property type="match status" value="1"/>
</dbReference>
<keyword evidence="3" id="KW-1185">Reference proteome</keyword>
<evidence type="ECO:0000313" key="3">
    <source>
        <dbReference type="Proteomes" id="UP000308652"/>
    </source>
</evidence>
<accession>A0A5C3MBZ9</accession>
<dbReference type="GO" id="GO:0016706">
    <property type="term" value="F:2-oxoglutarate-dependent dioxygenase activity"/>
    <property type="evidence" value="ECO:0007669"/>
    <property type="project" value="TreeGrafter"/>
</dbReference>
<dbReference type="STRING" id="68775.A0A5C3MBZ9"/>
<dbReference type="Pfam" id="PF13532">
    <property type="entry name" value="2OG-FeII_Oxy_2"/>
    <property type="match status" value="1"/>
</dbReference>
<protein>
    <recommendedName>
        <fullName evidence="1">Alpha-ketoglutarate-dependent dioxygenase AlkB-like domain-containing protein</fullName>
    </recommendedName>
</protein>
<dbReference type="InterPro" id="IPR037151">
    <property type="entry name" value="AlkB-like_sf"/>
</dbReference>
<evidence type="ECO:0000259" key="1">
    <source>
        <dbReference type="Pfam" id="PF13532"/>
    </source>
</evidence>
<dbReference type="Gene3D" id="2.60.120.590">
    <property type="entry name" value="Alpha-ketoglutarate-dependent dioxygenase AlkB-like"/>
    <property type="match status" value="1"/>
</dbReference>
<dbReference type="GO" id="GO:0005759">
    <property type="term" value="C:mitochondrial matrix"/>
    <property type="evidence" value="ECO:0007669"/>
    <property type="project" value="TreeGrafter"/>
</dbReference>
<gene>
    <name evidence="2" type="ORF">BDQ12DRAFT_676696</name>
</gene>
<feature type="domain" description="Alpha-ketoglutarate-dependent dioxygenase AlkB-like" evidence="1">
    <location>
        <begin position="25"/>
        <end position="219"/>
    </location>
</feature>
<name>A0A5C3MBZ9_9AGAR</name>
<dbReference type="OrthoDB" id="28127at2759"/>
<dbReference type="EMBL" id="ML213592">
    <property type="protein sequence ID" value="TFK42720.1"/>
    <property type="molecule type" value="Genomic_DNA"/>
</dbReference>
<proteinExistence type="predicted"/>
<sequence>MYATNCLRQLLSNAWSTRKNSYPQGFSLFKEFLSLKEQQVLLTSSLRKLDDTESRRARRRRKLHSAKTTANLTSLEGIFLPDEFYEFQEGHYDGVIHHYREIHLSSWPEDEIEGLSPILERIYALCPTKDVQTHLLHLASYGRILPHIDNVSASGSWIMGISLGDERALRMESVDSSFDVMLPSGSLYLQRDEVRYKFKHSIVADTSRHRTQRLSIMIRDRLPLGNRSTGQ</sequence>
<dbReference type="InterPro" id="IPR032870">
    <property type="entry name" value="ALKBH7-like"/>
</dbReference>
<reference evidence="2 3" key="1">
    <citation type="journal article" date="2019" name="Nat. Ecol. Evol.">
        <title>Megaphylogeny resolves global patterns of mushroom evolution.</title>
        <authorList>
            <person name="Varga T."/>
            <person name="Krizsan K."/>
            <person name="Foldi C."/>
            <person name="Dima B."/>
            <person name="Sanchez-Garcia M."/>
            <person name="Sanchez-Ramirez S."/>
            <person name="Szollosi G.J."/>
            <person name="Szarkandi J.G."/>
            <person name="Papp V."/>
            <person name="Albert L."/>
            <person name="Andreopoulos W."/>
            <person name="Angelini C."/>
            <person name="Antonin V."/>
            <person name="Barry K.W."/>
            <person name="Bougher N.L."/>
            <person name="Buchanan P."/>
            <person name="Buyck B."/>
            <person name="Bense V."/>
            <person name="Catcheside P."/>
            <person name="Chovatia M."/>
            <person name="Cooper J."/>
            <person name="Damon W."/>
            <person name="Desjardin D."/>
            <person name="Finy P."/>
            <person name="Geml J."/>
            <person name="Haridas S."/>
            <person name="Hughes K."/>
            <person name="Justo A."/>
            <person name="Karasinski D."/>
            <person name="Kautmanova I."/>
            <person name="Kiss B."/>
            <person name="Kocsube S."/>
            <person name="Kotiranta H."/>
            <person name="LaButti K.M."/>
            <person name="Lechner B.E."/>
            <person name="Liimatainen K."/>
            <person name="Lipzen A."/>
            <person name="Lukacs Z."/>
            <person name="Mihaltcheva S."/>
            <person name="Morgado L.N."/>
            <person name="Niskanen T."/>
            <person name="Noordeloos M.E."/>
            <person name="Ohm R.A."/>
            <person name="Ortiz-Santana B."/>
            <person name="Ovrebo C."/>
            <person name="Racz N."/>
            <person name="Riley R."/>
            <person name="Savchenko A."/>
            <person name="Shiryaev A."/>
            <person name="Soop K."/>
            <person name="Spirin V."/>
            <person name="Szebenyi C."/>
            <person name="Tomsovsky M."/>
            <person name="Tulloss R.E."/>
            <person name="Uehling J."/>
            <person name="Grigoriev I.V."/>
            <person name="Vagvolgyi C."/>
            <person name="Papp T."/>
            <person name="Martin F.M."/>
            <person name="Miettinen O."/>
            <person name="Hibbett D.S."/>
            <person name="Nagy L.G."/>
        </authorList>
    </citation>
    <scope>NUCLEOTIDE SEQUENCE [LARGE SCALE GENOMIC DNA]</scope>
    <source>
        <strain evidence="2 3">CBS 166.37</strain>
    </source>
</reference>
<dbReference type="InterPro" id="IPR027450">
    <property type="entry name" value="AlkB-like"/>
</dbReference>
<dbReference type="SUPFAM" id="SSF51197">
    <property type="entry name" value="Clavaminate synthase-like"/>
    <property type="match status" value="1"/>
</dbReference>